<sequence length="95" mass="10415">MNRTRTSDISGSDNYSWFLNADAIGCRKLSARVLGAKGTIDNCVNFLMIATTKQRVTLYTPEVPMINIVKSEVKHLGCGLSIAVCHSVVKCIRLV</sequence>
<proteinExistence type="predicted"/>
<name>A0ABR2F124_9ROSI</name>
<keyword evidence="2" id="KW-1185">Reference proteome</keyword>
<dbReference type="EMBL" id="JBBPBM010000009">
    <property type="protein sequence ID" value="KAK8568630.1"/>
    <property type="molecule type" value="Genomic_DNA"/>
</dbReference>
<comment type="caution">
    <text evidence="1">The sequence shown here is derived from an EMBL/GenBank/DDBJ whole genome shotgun (WGS) entry which is preliminary data.</text>
</comment>
<dbReference type="Proteomes" id="UP001472677">
    <property type="component" value="Unassembled WGS sequence"/>
</dbReference>
<organism evidence="1 2">
    <name type="scientific">Hibiscus sabdariffa</name>
    <name type="common">roselle</name>
    <dbReference type="NCBI Taxonomy" id="183260"/>
    <lineage>
        <taxon>Eukaryota</taxon>
        <taxon>Viridiplantae</taxon>
        <taxon>Streptophyta</taxon>
        <taxon>Embryophyta</taxon>
        <taxon>Tracheophyta</taxon>
        <taxon>Spermatophyta</taxon>
        <taxon>Magnoliopsida</taxon>
        <taxon>eudicotyledons</taxon>
        <taxon>Gunneridae</taxon>
        <taxon>Pentapetalae</taxon>
        <taxon>rosids</taxon>
        <taxon>malvids</taxon>
        <taxon>Malvales</taxon>
        <taxon>Malvaceae</taxon>
        <taxon>Malvoideae</taxon>
        <taxon>Hibiscus</taxon>
    </lineage>
</organism>
<evidence type="ECO:0000313" key="2">
    <source>
        <dbReference type="Proteomes" id="UP001472677"/>
    </source>
</evidence>
<evidence type="ECO:0000313" key="1">
    <source>
        <dbReference type="EMBL" id="KAK8568630.1"/>
    </source>
</evidence>
<accession>A0ABR2F124</accession>
<reference evidence="1 2" key="1">
    <citation type="journal article" date="2024" name="G3 (Bethesda)">
        <title>Genome assembly of Hibiscus sabdariffa L. provides insights into metabolisms of medicinal natural products.</title>
        <authorList>
            <person name="Kim T."/>
        </authorList>
    </citation>
    <scope>NUCLEOTIDE SEQUENCE [LARGE SCALE GENOMIC DNA]</scope>
    <source>
        <strain evidence="1">TK-2024</strain>
        <tissue evidence="1">Old leaves</tissue>
    </source>
</reference>
<gene>
    <name evidence="1" type="ORF">V6N12_007178</name>
</gene>
<protein>
    <submittedName>
        <fullName evidence="1">Uncharacterized protein</fullName>
    </submittedName>
</protein>